<dbReference type="AlphaFoldDB" id="L8WV29"/>
<dbReference type="OrthoDB" id="3201684at2759"/>
<accession>L8WV29</accession>
<feature type="region of interest" description="Disordered" evidence="1">
    <location>
        <begin position="282"/>
        <end position="338"/>
    </location>
</feature>
<organism evidence="2 3">
    <name type="scientific">Thanatephorus cucumeris (strain AG1-IA)</name>
    <name type="common">Rice sheath blight fungus</name>
    <name type="synonym">Rhizoctonia solani</name>
    <dbReference type="NCBI Taxonomy" id="983506"/>
    <lineage>
        <taxon>Eukaryota</taxon>
        <taxon>Fungi</taxon>
        <taxon>Dikarya</taxon>
        <taxon>Basidiomycota</taxon>
        <taxon>Agaricomycotina</taxon>
        <taxon>Agaricomycetes</taxon>
        <taxon>Cantharellales</taxon>
        <taxon>Ceratobasidiaceae</taxon>
        <taxon>Rhizoctonia</taxon>
        <taxon>Rhizoctonia solani AG-1</taxon>
    </lineage>
</organism>
<sequence length="338" mass="37194">MSSDIDSVVEMLVVGSSGGLTVAYIMPSLPAAVPHRVDAFALDAFGFNFMDSQLPTLDTFSTAGLSNTWELPDISGMGFDEQFMSMISGLSAEQIQYMLDYLTPPDMVQAPQEVQPAIFETQLQQEVPSQIYVPTNDIILQQPTATIPSQAPIGSEPIDRPAEAPLPTTSRSRGCSGTTLLTAITLLRLNVRFNPLFRSMGLASCPDKIDLKAGMEQEDAMIAAGYLPQTHVPWEEAIKLLGKQGFRKLDLRTPLSDTELPPVPEWIRRYCLSKDTRNAPARISNQDCTTNPLNKKPKAAKMISRRNNPTEQPAFVWGQNKGKGNSVSTQRYSPYARQ</sequence>
<comment type="caution">
    <text evidence="2">The sequence shown here is derived from an EMBL/GenBank/DDBJ whole genome shotgun (WGS) entry which is preliminary data.</text>
</comment>
<dbReference type="EMBL" id="AFRT01000956">
    <property type="protein sequence ID" value="ELU41986.1"/>
    <property type="molecule type" value="Genomic_DNA"/>
</dbReference>
<evidence type="ECO:0000256" key="1">
    <source>
        <dbReference type="SAM" id="MobiDB-lite"/>
    </source>
</evidence>
<dbReference type="Proteomes" id="UP000011668">
    <property type="component" value="Unassembled WGS sequence"/>
</dbReference>
<feature type="region of interest" description="Disordered" evidence="1">
    <location>
        <begin position="149"/>
        <end position="173"/>
    </location>
</feature>
<evidence type="ECO:0000313" key="2">
    <source>
        <dbReference type="EMBL" id="ELU41986.1"/>
    </source>
</evidence>
<name>L8WV29_THACA</name>
<dbReference type="HOGENOM" id="CLU_821781_0_0_1"/>
<evidence type="ECO:0000313" key="3">
    <source>
        <dbReference type="Proteomes" id="UP000011668"/>
    </source>
</evidence>
<protein>
    <submittedName>
        <fullName evidence="2">Uncharacterized protein</fullName>
    </submittedName>
</protein>
<feature type="compositionally biased region" description="Polar residues" evidence="1">
    <location>
        <begin position="283"/>
        <end position="293"/>
    </location>
</feature>
<keyword evidence="3" id="KW-1185">Reference proteome</keyword>
<feature type="compositionally biased region" description="Polar residues" evidence="1">
    <location>
        <begin position="322"/>
        <end position="332"/>
    </location>
</feature>
<gene>
    <name evidence="2" type="ORF">AG1IA_03984</name>
</gene>
<proteinExistence type="predicted"/>
<reference evidence="2 3" key="1">
    <citation type="journal article" date="2013" name="Nat. Commun.">
        <title>The evolution and pathogenic mechanisms of the rice sheath blight pathogen.</title>
        <authorList>
            <person name="Zheng A."/>
            <person name="Lin R."/>
            <person name="Xu L."/>
            <person name="Qin P."/>
            <person name="Tang C."/>
            <person name="Ai P."/>
            <person name="Zhang D."/>
            <person name="Liu Y."/>
            <person name="Sun Z."/>
            <person name="Feng H."/>
            <person name="Wang Y."/>
            <person name="Chen Y."/>
            <person name="Liang X."/>
            <person name="Fu R."/>
            <person name="Li Q."/>
            <person name="Zhang J."/>
            <person name="Yu X."/>
            <person name="Xie Z."/>
            <person name="Ding L."/>
            <person name="Guan P."/>
            <person name="Tang J."/>
            <person name="Liang Y."/>
            <person name="Wang S."/>
            <person name="Deng Q."/>
            <person name="Li S."/>
            <person name="Zhu J."/>
            <person name="Wang L."/>
            <person name="Liu H."/>
            <person name="Li P."/>
        </authorList>
    </citation>
    <scope>NUCLEOTIDE SEQUENCE [LARGE SCALE GENOMIC DNA]</scope>
    <source>
        <strain evidence="3">AG-1 IA</strain>
    </source>
</reference>